<evidence type="ECO:0000313" key="3">
    <source>
        <dbReference type="Proteomes" id="UP001066276"/>
    </source>
</evidence>
<comment type="caution">
    <text evidence="2">The sequence shown here is derived from an EMBL/GenBank/DDBJ whole genome shotgun (WGS) entry which is preliminary data.</text>
</comment>
<evidence type="ECO:0000256" key="1">
    <source>
        <dbReference type="SAM" id="MobiDB-lite"/>
    </source>
</evidence>
<sequence>MCRPTCSGLKESGNRIGGAAGWLCVALELRRSRLAVAHLPLRGSRGSDSVSTSSIGGVVDELGGTAVVKEDSVRQLRIQSKIEASRLQGTVGKKRRGNRHSGAGLRSVLQKP</sequence>
<accession>A0AAV7W5M6</accession>
<dbReference type="AlphaFoldDB" id="A0AAV7W5M6"/>
<reference evidence="2" key="1">
    <citation type="journal article" date="2022" name="bioRxiv">
        <title>Sequencing and chromosome-scale assembly of the giantPleurodeles waltlgenome.</title>
        <authorList>
            <person name="Brown T."/>
            <person name="Elewa A."/>
            <person name="Iarovenko S."/>
            <person name="Subramanian E."/>
            <person name="Araus A.J."/>
            <person name="Petzold A."/>
            <person name="Susuki M."/>
            <person name="Suzuki K.-i.T."/>
            <person name="Hayashi T."/>
            <person name="Toyoda A."/>
            <person name="Oliveira C."/>
            <person name="Osipova E."/>
            <person name="Leigh N.D."/>
            <person name="Simon A."/>
            <person name="Yun M.H."/>
        </authorList>
    </citation>
    <scope>NUCLEOTIDE SEQUENCE</scope>
    <source>
        <strain evidence="2">20211129_DDA</strain>
        <tissue evidence="2">Liver</tissue>
    </source>
</reference>
<protein>
    <submittedName>
        <fullName evidence="2">Uncharacterized protein</fullName>
    </submittedName>
</protein>
<proteinExistence type="predicted"/>
<dbReference type="Proteomes" id="UP001066276">
    <property type="component" value="Chromosome 1_2"/>
</dbReference>
<name>A0AAV7W5M6_PLEWA</name>
<feature type="region of interest" description="Disordered" evidence="1">
    <location>
        <begin position="87"/>
        <end position="112"/>
    </location>
</feature>
<organism evidence="2 3">
    <name type="scientific">Pleurodeles waltl</name>
    <name type="common">Iberian ribbed newt</name>
    <dbReference type="NCBI Taxonomy" id="8319"/>
    <lineage>
        <taxon>Eukaryota</taxon>
        <taxon>Metazoa</taxon>
        <taxon>Chordata</taxon>
        <taxon>Craniata</taxon>
        <taxon>Vertebrata</taxon>
        <taxon>Euteleostomi</taxon>
        <taxon>Amphibia</taxon>
        <taxon>Batrachia</taxon>
        <taxon>Caudata</taxon>
        <taxon>Salamandroidea</taxon>
        <taxon>Salamandridae</taxon>
        <taxon>Pleurodelinae</taxon>
        <taxon>Pleurodeles</taxon>
    </lineage>
</organism>
<evidence type="ECO:0000313" key="2">
    <source>
        <dbReference type="EMBL" id="KAJ1208137.1"/>
    </source>
</evidence>
<dbReference type="EMBL" id="JANPWB010000002">
    <property type="protein sequence ID" value="KAJ1208137.1"/>
    <property type="molecule type" value="Genomic_DNA"/>
</dbReference>
<keyword evidence="3" id="KW-1185">Reference proteome</keyword>
<gene>
    <name evidence="2" type="ORF">NDU88_003526</name>
</gene>